<evidence type="ECO:0000313" key="1">
    <source>
        <dbReference type="EMBL" id="PWN52832.1"/>
    </source>
</evidence>
<evidence type="ECO:0000313" key="2">
    <source>
        <dbReference type="Proteomes" id="UP000245626"/>
    </source>
</evidence>
<feature type="non-terminal residue" evidence="1">
    <location>
        <position position="56"/>
    </location>
</feature>
<sequence>YPCQHPGCDKTFSTSGHAARHNRIHTAGQKPYRCTFPGCKARFSRQDNSLQHYRTH</sequence>
<organism evidence="1 2">
    <name type="scientific">Violaceomyces palustris</name>
    <dbReference type="NCBI Taxonomy" id="1673888"/>
    <lineage>
        <taxon>Eukaryota</taxon>
        <taxon>Fungi</taxon>
        <taxon>Dikarya</taxon>
        <taxon>Basidiomycota</taxon>
        <taxon>Ustilaginomycotina</taxon>
        <taxon>Ustilaginomycetes</taxon>
        <taxon>Violaceomycetales</taxon>
        <taxon>Violaceomycetaceae</taxon>
        <taxon>Violaceomyces</taxon>
    </lineage>
</organism>
<feature type="non-terminal residue" evidence="1">
    <location>
        <position position="1"/>
    </location>
</feature>
<dbReference type="Proteomes" id="UP000245626">
    <property type="component" value="Unassembled WGS sequence"/>
</dbReference>
<accession>A0ACD0P445</accession>
<dbReference type="EMBL" id="KZ819756">
    <property type="protein sequence ID" value="PWN52832.1"/>
    <property type="molecule type" value="Genomic_DNA"/>
</dbReference>
<gene>
    <name evidence="1" type="ORF">IE53DRAFT_304731</name>
</gene>
<name>A0ACD0P445_9BASI</name>
<reference evidence="1 2" key="1">
    <citation type="journal article" date="2018" name="Mol. Biol. Evol.">
        <title>Broad Genomic Sampling Reveals a Smut Pathogenic Ancestry of the Fungal Clade Ustilaginomycotina.</title>
        <authorList>
            <person name="Kijpornyongpan T."/>
            <person name="Mondo S.J."/>
            <person name="Barry K."/>
            <person name="Sandor L."/>
            <person name="Lee J."/>
            <person name="Lipzen A."/>
            <person name="Pangilinan J."/>
            <person name="LaButti K."/>
            <person name="Hainaut M."/>
            <person name="Henrissat B."/>
            <person name="Grigoriev I.V."/>
            <person name="Spatafora J.W."/>
            <person name="Aime M.C."/>
        </authorList>
    </citation>
    <scope>NUCLEOTIDE SEQUENCE [LARGE SCALE GENOMIC DNA]</scope>
    <source>
        <strain evidence="1 2">SA 807</strain>
    </source>
</reference>
<proteinExistence type="predicted"/>
<keyword evidence="2" id="KW-1185">Reference proteome</keyword>
<protein>
    <submittedName>
        <fullName evidence="1">Uncharacterized protein</fullName>
    </submittedName>
</protein>